<dbReference type="GO" id="GO:0005524">
    <property type="term" value="F:ATP binding"/>
    <property type="evidence" value="ECO:0007669"/>
    <property type="project" value="UniProtKB-KW"/>
</dbReference>
<dbReference type="InterPro" id="IPR000719">
    <property type="entry name" value="Prot_kinase_dom"/>
</dbReference>
<feature type="domain" description="Protein kinase" evidence="12">
    <location>
        <begin position="190"/>
        <end position="463"/>
    </location>
</feature>
<dbReference type="InterPro" id="IPR047117">
    <property type="entry name" value="PERK1-13-like"/>
</dbReference>
<dbReference type="Gene3D" id="3.30.200.20">
    <property type="entry name" value="Phosphorylase Kinase, domain 1"/>
    <property type="match status" value="1"/>
</dbReference>
<comment type="subcellular location">
    <subcellularLocation>
        <location evidence="1">Cell membrane</location>
        <topology evidence="1">Single-pass membrane protein</topology>
    </subcellularLocation>
</comment>
<evidence type="ECO:0000256" key="10">
    <source>
        <dbReference type="ARBA" id="ARBA00047899"/>
    </source>
</evidence>
<keyword evidence="8" id="KW-1133">Transmembrane helix</keyword>
<dbReference type="STRING" id="429701.A0A2G9HQ32"/>
<evidence type="ECO:0000259" key="12">
    <source>
        <dbReference type="PROSITE" id="PS50011"/>
    </source>
</evidence>
<evidence type="ECO:0000256" key="2">
    <source>
        <dbReference type="ARBA" id="ARBA00012513"/>
    </source>
</evidence>
<evidence type="ECO:0000256" key="4">
    <source>
        <dbReference type="ARBA" id="ARBA00022679"/>
    </source>
</evidence>
<dbReference type="PANTHER" id="PTHR47982:SF42">
    <property type="entry name" value="PROTEIN KINASE DOMAIN-CONTAINING PROTEIN"/>
    <property type="match status" value="1"/>
</dbReference>
<dbReference type="EMBL" id="NKXS01001244">
    <property type="protein sequence ID" value="PIN19636.1"/>
    <property type="molecule type" value="Genomic_DNA"/>
</dbReference>
<sequence>MSTNSQKVLLIQDASGELDIVLVRNVLRKLSVKRGDEVKFLGVIEALITTNTYYRPTCLSLLKRKPKLHSSATINKRKEDIEDVIQKTLDQYSNCDQIAEILKIAETIQVIELKEVKYFIKNLSCGISRVKKDKSIEFIRPPEANEVVRWQESTSNMETWEQRREPLSNFTCSLCMIRRPWIGQTRKFTYAQLQLATNGFSTQNLYSDHGRKIYLALLNNQQKVMVREHTSATIKEEEFEMEVQILEKLRHENVAAVIGSCSEGSNRLLVYENVCNGSLNKHLSNQSRKLTWETRISIAVGAAKGLEYLHGERIYGSIMPGNILLTHDYQALISYYGVGTNQYEALGSSSGTTVLNAFQYLAPEYEQTGIDMSKAEVYSFGVVLLELITGRKTKDDTDNQSFLRWARPLLRQKKYMELIDPVLQESPDLHQLFWMVRVAEACLRWDPTKRYSINKVVRALAEISNRCSVEDFSPAVSELSARSTR</sequence>
<dbReference type="GO" id="GO:0004674">
    <property type="term" value="F:protein serine/threonine kinase activity"/>
    <property type="evidence" value="ECO:0007669"/>
    <property type="project" value="UniProtKB-KW"/>
</dbReference>
<dbReference type="PANTHER" id="PTHR47982">
    <property type="entry name" value="PROLINE-RICH RECEPTOR-LIKE PROTEIN KINASE PERK4"/>
    <property type="match status" value="1"/>
</dbReference>
<keyword evidence="6" id="KW-0547">Nucleotide-binding</keyword>
<evidence type="ECO:0000256" key="9">
    <source>
        <dbReference type="ARBA" id="ARBA00023136"/>
    </source>
</evidence>
<evidence type="ECO:0000313" key="13">
    <source>
        <dbReference type="EMBL" id="PIN19636.1"/>
    </source>
</evidence>
<evidence type="ECO:0000256" key="1">
    <source>
        <dbReference type="ARBA" id="ARBA00004162"/>
    </source>
</evidence>
<keyword evidence="4 13" id="KW-0808">Transferase</keyword>
<evidence type="ECO:0000256" key="7">
    <source>
        <dbReference type="ARBA" id="ARBA00022840"/>
    </source>
</evidence>
<keyword evidence="7" id="KW-0067">ATP-binding</keyword>
<dbReference type="SUPFAM" id="SSF56112">
    <property type="entry name" value="Protein kinase-like (PK-like)"/>
    <property type="match status" value="1"/>
</dbReference>
<evidence type="ECO:0000256" key="6">
    <source>
        <dbReference type="ARBA" id="ARBA00022741"/>
    </source>
</evidence>
<evidence type="ECO:0000256" key="11">
    <source>
        <dbReference type="ARBA" id="ARBA00048679"/>
    </source>
</evidence>
<dbReference type="EC" id="2.7.11.1" evidence="2"/>
<name>A0A2G9HQ32_9LAMI</name>
<accession>A0A2G9HQ32</accession>
<dbReference type="PROSITE" id="PS50011">
    <property type="entry name" value="PROTEIN_KINASE_DOM"/>
    <property type="match status" value="1"/>
</dbReference>
<comment type="catalytic activity">
    <reaction evidence="10">
        <text>L-threonyl-[protein] + ATP = O-phospho-L-threonyl-[protein] + ADP + H(+)</text>
        <dbReference type="Rhea" id="RHEA:46608"/>
        <dbReference type="Rhea" id="RHEA-COMP:11060"/>
        <dbReference type="Rhea" id="RHEA-COMP:11605"/>
        <dbReference type="ChEBI" id="CHEBI:15378"/>
        <dbReference type="ChEBI" id="CHEBI:30013"/>
        <dbReference type="ChEBI" id="CHEBI:30616"/>
        <dbReference type="ChEBI" id="CHEBI:61977"/>
        <dbReference type="ChEBI" id="CHEBI:456216"/>
        <dbReference type="EC" id="2.7.11.1"/>
    </reaction>
</comment>
<gene>
    <name evidence="13" type="ORF">CDL12_07662</name>
</gene>
<dbReference type="Gene3D" id="1.10.510.10">
    <property type="entry name" value="Transferase(Phosphotransferase) domain 1"/>
    <property type="match status" value="1"/>
</dbReference>
<dbReference type="InterPro" id="IPR001245">
    <property type="entry name" value="Ser-Thr/Tyr_kinase_cat_dom"/>
</dbReference>
<dbReference type="GO" id="GO:0106310">
    <property type="term" value="F:protein serine kinase activity"/>
    <property type="evidence" value="ECO:0007669"/>
    <property type="project" value="RHEA"/>
</dbReference>
<dbReference type="InterPro" id="IPR011009">
    <property type="entry name" value="Kinase-like_dom_sf"/>
</dbReference>
<comment type="catalytic activity">
    <reaction evidence="11">
        <text>L-seryl-[protein] + ATP = O-phospho-L-seryl-[protein] + ADP + H(+)</text>
        <dbReference type="Rhea" id="RHEA:17989"/>
        <dbReference type="Rhea" id="RHEA-COMP:9863"/>
        <dbReference type="Rhea" id="RHEA-COMP:11604"/>
        <dbReference type="ChEBI" id="CHEBI:15378"/>
        <dbReference type="ChEBI" id="CHEBI:29999"/>
        <dbReference type="ChEBI" id="CHEBI:30616"/>
        <dbReference type="ChEBI" id="CHEBI:83421"/>
        <dbReference type="ChEBI" id="CHEBI:456216"/>
        <dbReference type="EC" id="2.7.11.1"/>
    </reaction>
</comment>
<comment type="caution">
    <text evidence="13">The sequence shown here is derived from an EMBL/GenBank/DDBJ whole genome shotgun (WGS) entry which is preliminary data.</text>
</comment>
<keyword evidence="5" id="KW-0812">Transmembrane</keyword>
<protein>
    <recommendedName>
        <fullName evidence="2">non-specific serine/threonine protein kinase</fullName>
        <ecNumber evidence="2">2.7.11.1</ecNumber>
    </recommendedName>
</protein>
<evidence type="ECO:0000256" key="3">
    <source>
        <dbReference type="ARBA" id="ARBA00022527"/>
    </source>
</evidence>
<evidence type="ECO:0000256" key="8">
    <source>
        <dbReference type="ARBA" id="ARBA00022989"/>
    </source>
</evidence>
<proteinExistence type="predicted"/>
<keyword evidence="13" id="KW-0418">Kinase</keyword>
<dbReference type="AlphaFoldDB" id="A0A2G9HQ32"/>
<dbReference type="OrthoDB" id="4062651at2759"/>
<keyword evidence="14" id="KW-1185">Reference proteome</keyword>
<evidence type="ECO:0000256" key="5">
    <source>
        <dbReference type="ARBA" id="ARBA00022692"/>
    </source>
</evidence>
<keyword evidence="9" id="KW-0472">Membrane</keyword>
<keyword evidence="3 13" id="KW-0723">Serine/threonine-protein kinase</keyword>
<dbReference type="GO" id="GO:0005886">
    <property type="term" value="C:plasma membrane"/>
    <property type="evidence" value="ECO:0007669"/>
    <property type="project" value="UniProtKB-SubCell"/>
</dbReference>
<organism evidence="13 14">
    <name type="scientific">Handroanthus impetiginosus</name>
    <dbReference type="NCBI Taxonomy" id="429701"/>
    <lineage>
        <taxon>Eukaryota</taxon>
        <taxon>Viridiplantae</taxon>
        <taxon>Streptophyta</taxon>
        <taxon>Embryophyta</taxon>
        <taxon>Tracheophyta</taxon>
        <taxon>Spermatophyta</taxon>
        <taxon>Magnoliopsida</taxon>
        <taxon>eudicotyledons</taxon>
        <taxon>Gunneridae</taxon>
        <taxon>Pentapetalae</taxon>
        <taxon>asterids</taxon>
        <taxon>lamiids</taxon>
        <taxon>Lamiales</taxon>
        <taxon>Bignoniaceae</taxon>
        <taxon>Crescentiina</taxon>
        <taxon>Tabebuia alliance</taxon>
        <taxon>Handroanthus</taxon>
    </lineage>
</organism>
<evidence type="ECO:0000313" key="14">
    <source>
        <dbReference type="Proteomes" id="UP000231279"/>
    </source>
</evidence>
<dbReference type="Proteomes" id="UP000231279">
    <property type="component" value="Unassembled WGS sequence"/>
</dbReference>
<dbReference type="Pfam" id="PF07714">
    <property type="entry name" value="PK_Tyr_Ser-Thr"/>
    <property type="match status" value="1"/>
</dbReference>
<reference evidence="14" key="1">
    <citation type="journal article" date="2018" name="Gigascience">
        <title>Genome assembly of the Pink Ipe (Handroanthus impetiginosus, Bignoniaceae), a highly valued, ecologically keystone Neotropical timber forest tree.</title>
        <authorList>
            <person name="Silva-Junior O.B."/>
            <person name="Grattapaglia D."/>
            <person name="Novaes E."/>
            <person name="Collevatti R.G."/>
        </authorList>
    </citation>
    <scope>NUCLEOTIDE SEQUENCE [LARGE SCALE GENOMIC DNA]</scope>
    <source>
        <strain evidence="14">cv. UFG-1</strain>
    </source>
</reference>